<feature type="region of interest" description="Disordered" evidence="1">
    <location>
        <begin position="242"/>
        <end position="271"/>
    </location>
</feature>
<dbReference type="EMBL" id="CABPSA010000001">
    <property type="protein sequence ID" value="VVD68088.1"/>
    <property type="molecule type" value="Genomic_DNA"/>
</dbReference>
<dbReference type="AlphaFoldDB" id="A0A5E4S1T5"/>
<evidence type="ECO:0000313" key="2">
    <source>
        <dbReference type="EMBL" id="VVD68088.1"/>
    </source>
</evidence>
<dbReference type="SUPFAM" id="SSF88874">
    <property type="entry name" value="Receptor-binding domain of short tail fibre protein gp12"/>
    <property type="match status" value="1"/>
</dbReference>
<gene>
    <name evidence="2" type="ORF">PCO31010_00463</name>
</gene>
<evidence type="ECO:0000313" key="3">
    <source>
        <dbReference type="Proteomes" id="UP000343335"/>
    </source>
</evidence>
<protein>
    <recommendedName>
        <fullName evidence="4">Phage tail protein</fullName>
    </recommendedName>
</protein>
<organism evidence="2 3">
    <name type="scientific">Pandoraea commovens</name>
    <dbReference type="NCBI Taxonomy" id="2508289"/>
    <lineage>
        <taxon>Bacteria</taxon>
        <taxon>Pseudomonadati</taxon>
        <taxon>Pseudomonadota</taxon>
        <taxon>Betaproteobacteria</taxon>
        <taxon>Burkholderiales</taxon>
        <taxon>Burkholderiaceae</taxon>
        <taxon>Pandoraea</taxon>
    </lineage>
</organism>
<dbReference type="Proteomes" id="UP000343335">
    <property type="component" value="Unassembled WGS sequence"/>
</dbReference>
<sequence length="271" mass="28865">MDYTTSADNVVHGPTGHRMHSDSVAVPTVWSGDDGNMIIWSLMELLKLANMDGQPFNPDDPDSYTLLRDALLAVFAKRSDYPRVYSITSLPTQNIGPITVAEAGEVWIWSASAYFTGYRSPLCGRPIDGHTLTPLASEIDAVGGTLSKTAYAGLWGYALENNLVVASGAWTAGMHKFVDLGGDNFRCPDLRNQFRRYTGTDADTANARTLGSAQTAAFLHHSHAYGTAAIVQSGVGAGVVTGGNSRAGTTEENGGSETRPVNTAFAPRIHV</sequence>
<evidence type="ECO:0000256" key="1">
    <source>
        <dbReference type="SAM" id="MobiDB-lite"/>
    </source>
</evidence>
<dbReference type="RefSeq" id="WP_246184400.1">
    <property type="nucleotide sequence ID" value="NZ_CABPSA010000001.1"/>
</dbReference>
<reference evidence="2 3" key="1">
    <citation type="submission" date="2019-08" db="EMBL/GenBank/DDBJ databases">
        <authorList>
            <person name="Peeters C."/>
        </authorList>
    </citation>
    <scope>NUCLEOTIDE SEQUENCE [LARGE SCALE GENOMIC DNA]</scope>
    <source>
        <strain evidence="2 3">LMG 31010</strain>
    </source>
</reference>
<feature type="compositionally biased region" description="Polar residues" evidence="1">
    <location>
        <begin position="242"/>
        <end position="261"/>
    </location>
</feature>
<accession>A0A5E4S1T5</accession>
<evidence type="ECO:0008006" key="4">
    <source>
        <dbReference type="Google" id="ProtNLM"/>
    </source>
</evidence>
<proteinExistence type="predicted"/>
<name>A0A5E4S1T5_9BURK</name>